<dbReference type="CDD" id="cd00118">
    <property type="entry name" value="LysM"/>
    <property type="match status" value="2"/>
</dbReference>
<proteinExistence type="predicted"/>
<feature type="domain" description="LysM" evidence="2">
    <location>
        <begin position="136"/>
        <end position="180"/>
    </location>
</feature>
<dbReference type="InterPro" id="IPR036779">
    <property type="entry name" value="LysM_dom_sf"/>
</dbReference>
<evidence type="ECO:0000256" key="1">
    <source>
        <dbReference type="SAM" id="MobiDB-lite"/>
    </source>
</evidence>
<dbReference type="GO" id="GO:0004222">
    <property type="term" value="F:metalloendopeptidase activity"/>
    <property type="evidence" value="ECO:0007669"/>
    <property type="project" value="TreeGrafter"/>
</dbReference>
<dbReference type="Proteomes" id="UP000230790">
    <property type="component" value="Unassembled WGS sequence"/>
</dbReference>
<dbReference type="InterPro" id="IPR050570">
    <property type="entry name" value="Cell_wall_metabolism_enzyme"/>
</dbReference>
<dbReference type="Gene3D" id="3.10.350.10">
    <property type="entry name" value="LysM domain"/>
    <property type="match status" value="2"/>
</dbReference>
<dbReference type="Pfam" id="PF01476">
    <property type="entry name" value="LysM"/>
    <property type="match status" value="2"/>
</dbReference>
<comment type="caution">
    <text evidence="3">The sequence shown here is derived from an EMBL/GenBank/DDBJ whole genome shotgun (WGS) entry which is preliminary data.</text>
</comment>
<dbReference type="SUPFAM" id="SSF51261">
    <property type="entry name" value="Duplicated hybrid motif"/>
    <property type="match status" value="1"/>
</dbReference>
<gene>
    <name evidence="3" type="ORF">CUN48_09855</name>
</gene>
<dbReference type="Pfam" id="PF01551">
    <property type="entry name" value="Peptidase_M23"/>
    <property type="match status" value="1"/>
</dbReference>
<dbReference type="AlphaFoldDB" id="A0A2M8QBP5"/>
<dbReference type="InterPro" id="IPR011055">
    <property type="entry name" value="Dup_hybrid_motif"/>
</dbReference>
<feature type="region of interest" description="Disordered" evidence="1">
    <location>
        <begin position="73"/>
        <end position="105"/>
    </location>
</feature>
<dbReference type="SMART" id="SM00257">
    <property type="entry name" value="LysM"/>
    <property type="match status" value="2"/>
</dbReference>
<evidence type="ECO:0000313" key="4">
    <source>
        <dbReference type="Proteomes" id="UP000230790"/>
    </source>
</evidence>
<evidence type="ECO:0000313" key="3">
    <source>
        <dbReference type="EMBL" id="PJF47217.1"/>
    </source>
</evidence>
<dbReference type="SUPFAM" id="SSF54106">
    <property type="entry name" value="LysM domain"/>
    <property type="match status" value="2"/>
</dbReference>
<dbReference type="Gene3D" id="2.70.70.10">
    <property type="entry name" value="Glucose Permease (Domain IIA)"/>
    <property type="match status" value="1"/>
</dbReference>
<dbReference type="PANTHER" id="PTHR21666">
    <property type="entry name" value="PEPTIDASE-RELATED"/>
    <property type="match status" value="1"/>
</dbReference>
<dbReference type="CDD" id="cd12797">
    <property type="entry name" value="M23_peptidase"/>
    <property type="match status" value="1"/>
</dbReference>
<name>A0A2M8QBP5_9CHLR</name>
<dbReference type="InterPro" id="IPR018392">
    <property type="entry name" value="LysM"/>
</dbReference>
<sequence>MPDESPCANLHRADGAVRRVRAMRIGPCAHRGYNPRVIVSNVQSSLNDLVHCAMAALLSAALTLPSLPLSASYAQDQPPPAPAEDPSASPTADPKAPSQPPAEAQPVELPTAVIEVIATPEPTEPPITLPRSNDPRVHFVQVGETLHSLAAQSGFSVGDLAQRNRLTSPYLLLAGQQIRLPAPPSNNIRLYRASAGDTLTSIAAQYGVSPYALRRVNDLPCSVCLVFGQTLRVPQAGAASNLPEPFERIEVAPIVPRQGEVVAVRVAARAPLQRITGMLADQPIRFAQKDGEYIALSGVAALQEPGIYPIVIRAITQDGLASVAQGRLQVGAGRFGYETLNLSAKLTPLLEPQVNQEERAELDAILSNFSGTQWWQGPLQWPIQSKIVSYYGTRRNFNRGMLNTFHSGIDLSARIGTPVKAAAPGRVAAAQTFPIRGNVIILDHGRGVFTVYCHLSKFEVEVNQIVNAGDVIGYTGNTGRSLGPHLHFELAVGGVTVNPLAWLERELP</sequence>
<reference evidence="3 4" key="1">
    <citation type="submission" date="2017-11" db="EMBL/GenBank/DDBJ databases">
        <title>Evolution of Phototrophy in the Chloroflexi Phylum Driven by Horizontal Gene Transfer.</title>
        <authorList>
            <person name="Ward L.M."/>
            <person name="Hemp J."/>
            <person name="Shih P.M."/>
            <person name="Mcglynn S.E."/>
            <person name="Fischer W."/>
        </authorList>
    </citation>
    <scope>NUCLEOTIDE SEQUENCE [LARGE SCALE GENOMIC DNA]</scope>
    <source>
        <strain evidence="3">JP3_7</strain>
    </source>
</reference>
<dbReference type="PANTHER" id="PTHR21666:SF290">
    <property type="entry name" value="PEPTIDASE M23 DOMAIN PROTEIN"/>
    <property type="match status" value="1"/>
</dbReference>
<dbReference type="InterPro" id="IPR016047">
    <property type="entry name" value="M23ase_b-sheet_dom"/>
</dbReference>
<accession>A0A2M8QBP5</accession>
<evidence type="ECO:0000259" key="2">
    <source>
        <dbReference type="PROSITE" id="PS51782"/>
    </source>
</evidence>
<feature type="domain" description="LysM" evidence="2">
    <location>
        <begin position="189"/>
        <end position="233"/>
    </location>
</feature>
<dbReference type="PROSITE" id="PS51782">
    <property type="entry name" value="LYSM"/>
    <property type="match status" value="2"/>
</dbReference>
<dbReference type="EMBL" id="PGTN01000061">
    <property type="protein sequence ID" value="PJF47217.1"/>
    <property type="molecule type" value="Genomic_DNA"/>
</dbReference>
<organism evidence="3 4">
    <name type="scientific">Candidatus Thermofonsia Clade 3 bacterium</name>
    <dbReference type="NCBI Taxonomy" id="2364212"/>
    <lineage>
        <taxon>Bacteria</taxon>
        <taxon>Bacillati</taxon>
        <taxon>Chloroflexota</taxon>
        <taxon>Candidatus Thermofontia</taxon>
        <taxon>Candidatus Thermofonsia Clade 3</taxon>
    </lineage>
</organism>
<feature type="compositionally biased region" description="Low complexity" evidence="1">
    <location>
        <begin position="84"/>
        <end position="94"/>
    </location>
</feature>
<protein>
    <recommendedName>
        <fullName evidence="2">LysM domain-containing protein</fullName>
    </recommendedName>
</protein>